<name>A0A345DE07_9BURK</name>
<dbReference type="EMBL" id="CP031124">
    <property type="protein sequence ID" value="AXF86595.1"/>
    <property type="molecule type" value="Genomic_DNA"/>
</dbReference>
<organism evidence="2 3">
    <name type="scientific">Ephemeroptericola cinctiostellae</name>
    <dbReference type="NCBI Taxonomy" id="2268024"/>
    <lineage>
        <taxon>Bacteria</taxon>
        <taxon>Pseudomonadati</taxon>
        <taxon>Pseudomonadota</taxon>
        <taxon>Betaproteobacteria</taxon>
        <taxon>Burkholderiales</taxon>
        <taxon>Burkholderiaceae</taxon>
        <taxon>Ephemeroptericola</taxon>
    </lineage>
</organism>
<proteinExistence type="predicted"/>
<evidence type="ECO:0000256" key="1">
    <source>
        <dbReference type="SAM" id="Phobius"/>
    </source>
</evidence>
<accession>A0A345DE07</accession>
<dbReference type="KEGG" id="hyf:DTO96_102350"/>
<dbReference type="OrthoDB" id="8910318at2"/>
<dbReference type="RefSeq" id="WP_157964433.1">
    <property type="nucleotide sequence ID" value="NZ_CP031124.1"/>
</dbReference>
<sequence length="163" mass="18451">MKVLMGCMPKHDVWAAGLWLKVFLLIVVLGAGALLYEQHGAFAIGVLLVGGVLWVALSPKAAIDVHARRNDNLIDFARQFDVRVVNAWVVRSTYEQLELWLGFPVHPSDRLRSDLKLSAADVGEIVLQVLFRVERFRPESWLIEAKTVRELIVFINTLPKRKP</sequence>
<keyword evidence="3" id="KW-1185">Reference proteome</keyword>
<keyword evidence="1" id="KW-1133">Transmembrane helix</keyword>
<keyword evidence="1" id="KW-0472">Membrane</keyword>
<evidence type="ECO:0000313" key="2">
    <source>
        <dbReference type="EMBL" id="AXF86595.1"/>
    </source>
</evidence>
<evidence type="ECO:0000313" key="3">
    <source>
        <dbReference type="Proteomes" id="UP000252182"/>
    </source>
</evidence>
<feature type="transmembrane region" description="Helical" evidence="1">
    <location>
        <begin position="41"/>
        <end position="59"/>
    </location>
</feature>
<keyword evidence="1" id="KW-0812">Transmembrane</keyword>
<gene>
    <name evidence="2" type="ORF">DTO96_102350</name>
</gene>
<feature type="transmembrane region" description="Helical" evidence="1">
    <location>
        <begin position="12"/>
        <end position="35"/>
    </location>
</feature>
<dbReference type="AlphaFoldDB" id="A0A345DE07"/>
<reference evidence="3" key="1">
    <citation type="submission" date="2018-07" db="EMBL/GenBank/DDBJ databases">
        <authorList>
            <person name="Kim H."/>
        </authorList>
    </citation>
    <scope>NUCLEOTIDE SEQUENCE [LARGE SCALE GENOMIC DNA]</scope>
    <source>
        <strain evidence="3">F02</strain>
    </source>
</reference>
<protein>
    <submittedName>
        <fullName evidence="2">Uncharacterized protein</fullName>
    </submittedName>
</protein>
<dbReference type="Proteomes" id="UP000252182">
    <property type="component" value="Chromosome"/>
</dbReference>